<gene>
    <name evidence="1" type="ORF">AB447_216425</name>
</gene>
<evidence type="ECO:0000313" key="2">
    <source>
        <dbReference type="Proteomes" id="UP000036168"/>
    </source>
</evidence>
<sequence length="80" mass="8934">MAAGTKETSANTEAVTKSSQKQLVSTENISYAEESLSRHLHTLTTMIKPNLLCVHGWLTFDLRLTFLLLMLIKNGTNLKE</sequence>
<protein>
    <submittedName>
        <fullName evidence="1">Uncharacterized protein</fullName>
    </submittedName>
</protein>
<dbReference type="Proteomes" id="UP000036168">
    <property type="component" value="Unassembled WGS sequence"/>
</dbReference>
<dbReference type="EMBL" id="LECW02000015">
    <property type="protein sequence ID" value="KRT93934.1"/>
    <property type="molecule type" value="Genomic_DNA"/>
</dbReference>
<reference evidence="1 2" key="1">
    <citation type="journal article" date="2015" name="Int. J. Syst. Evol. Microbiol.">
        <title>Bacillus glycinifermentans sp. nov., isolated from fermented soybean paste.</title>
        <authorList>
            <person name="Kim S.J."/>
            <person name="Dunlap C.A."/>
            <person name="Kwon S.W."/>
            <person name="Rooney A.P."/>
        </authorList>
    </citation>
    <scope>NUCLEOTIDE SEQUENCE [LARGE SCALE GENOMIC DNA]</scope>
    <source>
        <strain evidence="1 2">GO-13</strain>
    </source>
</reference>
<organism evidence="1 2">
    <name type="scientific">Bacillus glycinifermentans</name>
    <dbReference type="NCBI Taxonomy" id="1664069"/>
    <lineage>
        <taxon>Bacteria</taxon>
        <taxon>Bacillati</taxon>
        <taxon>Bacillota</taxon>
        <taxon>Bacilli</taxon>
        <taxon>Bacillales</taxon>
        <taxon>Bacillaceae</taxon>
        <taxon>Bacillus</taxon>
    </lineage>
</organism>
<comment type="caution">
    <text evidence="1">The sequence shown here is derived from an EMBL/GenBank/DDBJ whole genome shotgun (WGS) entry which is preliminary data.</text>
</comment>
<proteinExistence type="predicted"/>
<accession>A0A0J6HTM2</accession>
<name>A0A0J6EIS7_9BACI</name>
<dbReference type="PATRIC" id="fig|1664069.3.peg.1051"/>
<evidence type="ECO:0000313" key="1">
    <source>
        <dbReference type="EMBL" id="KRT93934.1"/>
    </source>
</evidence>
<accession>A0A0J6EIS7</accession>
<dbReference type="AlphaFoldDB" id="A0A0J6EIS7"/>